<evidence type="ECO:0000313" key="2">
    <source>
        <dbReference type="Proteomes" id="UP001307889"/>
    </source>
</evidence>
<reference evidence="1 2" key="1">
    <citation type="submission" date="2023-09" db="EMBL/GenBank/DDBJ databases">
        <title>Nesidiocoris tenuis whole genome shotgun sequence.</title>
        <authorList>
            <person name="Shibata T."/>
            <person name="Shimoda M."/>
            <person name="Kobayashi T."/>
            <person name="Uehara T."/>
        </authorList>
    </citation>
    <scope>NUCLEOTIDE SEQUENCE [LARGE SCALE GENOMIC DNA]</scope>
    <source>
        <strain evidence="1 2">Japan</strain>
    </source>
</reference>
<name>A0ABN7A7Q6_9HEMI</name>
<keyword evidence="2" id="KW-1185">Reference proteome</keyword>
<dbReference type="Proteomes" id="UP001307889">
    <property type="component" value="Chromosome 1"/>
</dbReference>
<gene>
    <name evidence="1" type="ORF">NTJ_00804</name>
</gene>
<protein>
    <recommendedName>
        <fullName evidence="3">Ig-like domain-containing protein</fullName>
    </recommendedName>
</protein>
<dbReference type="EMBL" id="AP028909">
    <property type="protein sequence ID" value="BES87998.1"/>
    <property type="molecule type" value="Genomic_DNA"/>
</dbReference>
<evidence type="ECO:0000313" key="1">
    <source>
        <dbReference type="EMBL" id="BES87998.1"/>
    </source>
</evidence>
<evidence type="ECO:0008006" key="3">
    <source>
        <dbReference type="Google" id="ProtNLM"/>
    </source>
</evidence>
<proteinExistence type="predicted"/>
<sequence length="79" mass="8636">MRDVTWRGVRGTTRSTLLCYATGMTGRRATETGAHWPTCGSRLKARRSPPRPALAAPPVLLLCQSSTSRRAAPPAEREM</sequence>
<accession>A0ABN7A7Q6</accession>
<organism evidence="1 2">
    <name type="scientific">Nesidiocoris tenuis</name>
    <dbReference type="NCBI Taxonomy" id="355587"/>
    <lineage>
        <taxon>Eukaryota</taxon>
        <taxon>Metazoa</taxon>
        <taxon>Ecdysozoa</taxon>
        <taxon>Arthropoda</taxon>
        <taxon>Hexapoda</taxon>
        <taxon>Insecta</taxon>
        <taxon>Pterygota</taxon>
        <taxon>Neoptera</taxon>
        <taxon>Paraneoptera</taxon>
        <taxon>Hemiptera</taxon>
        <taxon>Heteroptera</taxon>
        <taxon>Panheteroptera</taxon>
        <taxon>Cimicomorpha</taxon>
        <taxon>Miridae</taxon>
        <taxon>Dicyphina</taxon>
        <taxon>Nesidiocoris</taxon>
    </lineage>
</organism>